<dbReference type="InterPro" id="IPR011050">
    <property type="entry name" value="Pectin_lyase_fold/virulence"/>
</dbReference>
<dbReference type="GO" id="GO:0030570">
    <property type="term" value="F:pectate lyase activity"/>
    <property type="evidence" value="ECO:0007669"/>
    <property type="project" value="InterPro"/>
</dbReference>
<sequence length="692" mass="70594">MSNHIVAGLLLCAVCAVAPVGLTITARAQAGPFRTPPPDLATQVLPANDGWAATAPGTTGGSAALPANIYTVSTMAQLAAALNNKSSTSKIINVAGTITGVVDANNNVLAGAPPCPNFDVAPYTEADYIASATEFSAPSAAQTSALSKSETAYNPHVVLAVGSNTTIVGVGSLATIKGINLTIGSGVSNVIIRNITFADAIDCYPVWTFTDMNPVNPFYQAANSSFPGNFNSSFDLISVLGGKNWWVDHCTFTDEPDTDDTQPIFFNRPYQWHDGELDITSGSDLGTVSWTIFANHGKTNLIGGGDGTTSDNGHLRTTFHHNMWLNAEERSPRVRYGEIDLYDNYYSINHPLGYGAYVYSWGAGVSSHIYAQNNAFTDPGNFYSPSHIVYDYGNLTQPAVCVLDARWNNPDTTVDPVALANAAIASWPSTNTVSATGISVASTLAAAAAAGTTPLVPSCSFWTPTLRMSTPDATQDVPALVLSGAVASPSVGAAPVFGTVIEGSSSTETVTLSNAQGAGVLLINTVTATGDFSVGGNSCVGSLAGGSSCSVSVNFSPTAEGTRTGTLSLSDWSSSSPQTVNLTGSGALAGTVQLITTAVLSKLSGGGYQAVVTVTNNGTGTAQNVQLTGATLGAASALVPVSLGNIPHGGGTAMVTLTFSSSAAADGAPAAERYTGTYTGGTFGGSIRASLP</sequence>
<feature type="domain" description="Pectate lyase" evidence="6">
    <location>
        <begin position="125"/>
        <end position="382"/>
    </location>
</feature>
<keyword evidence="2" id="KW-0963">Cytoplasm</keyword>
<evidence type="ECO:0000256" key="3">
    <source>
        <dbReference type="ARBA" id="ARBA00023239"/>
    </source>
</evidence>
<keyword evidence="3 4" id="KW-0456">Lyase</keyword>
<keyword evidence="4" id="KW-0119">Carbohydrate metabolism</keyword>
<dbReference type="SMART" id="SM00656">
    <property type="entry name" value="Amb_all"/>
    <property type="match status" value="1"/>
</dbReference>
<dbReference type="PANTHER" id="PTHR31683:SF18">
    <property type="entry name" value="PECTATE LYASE 21-RELATED"/>
    <property type="match status" value="1"/>
</dbReference>
<evidence type="ECO:0000256" key="1">
    <source>
        <dbReference type="ARBA" id="ARBA00004496"/>
    </source>
</evidence>
<dbReference type="InterPro" id="IPR045032">
    <property type="entry name" value="PEL"/>
</dbReference>
<keyword evidence="4" id="KW-0624">Polysaccharide degradation</keyword>
<comment type="subcellular location">
    <subcellularLocation>
        <location evidence="1">Cytoplasm</location>
    </subcellularLocation>
    <subcellularLocation>
        <location evidence="4">Secreted</location>
    </subcellularLocation>
</comment>
<evidence type="ECO:0000313" key="7">
    <source>
        <dbReference type="EMBL" id="RSL19312.1"/>
    </source>
</evidence>
<evidence type="ECO:0000256" key="5">
    <source>
        <dbReference type="SAM" id="SignalP"/>
    </source>
</evidence>
<evidence type="ECO:0000256" key="2">
    <source>
        <dbReference type="ARBA" id="ARBA00022490"/>
    </source>
</evidence>
<dbReference type="NCBIfam" id="NF012200">
    <property type="entry name" value="choice_anch_D"/>
    <property type="match status" value="1"/>
</dbReference>
<evidence type="ECO:0000256" key="4">
    <source>
        <dbReference type="RuleBase" id="RU361173"/>
    </source>
</evidence>
<keyword evidence="4" id="KW-0964">Secreted</keyword>
<protein>
    <submittedName>
        <fullName evidence="7">Pectate lyase</fullName>
    </submittedName>
</protein>
<dbReference type="Pfam" id="PF15780">
    <property type="entry name" value="ASH"/>
    <property type="match status" value="1"/>
</dbReference>
<dbReference type="Gene3D" id="2.160.20.10">
    <property type="entry name" value="Single-stranded right-handed beta-helix, Pectin lyase-like"/>
    <property type="match status" value="1"/>
</dbReference>
<keyword evidence="5" id="KW-0732">Signal</keyword>
<dbReference type="InterPro" id="IPR002022">
    <property type="entry name" value="Pec_lyase"/>
</dbReference>
<dbReference type="InterPro" id="IPR031549">
    <property type="entry name" value="ASH"/>
</dbReference>
<dbReference type="GO" id="GO:0005737">
    <property type="term" value="C:cytoplasm"/>
    <property type="evidence" value="ECO:0007669"/>
    <property type="project" value="UniProtKB-SubCell"/>
</dbReference>
<proteinExistence type="inferred from homology"/>
<evidence type="ECO:0000259" key="6">
    <source>
        <dbReference type="SMART" id="SM00656"/>
    </source>
</evidence>
<dbReference type="RefSeq" id="WP_125487550.1">
    <property type="nucleotide sequence ID" value="NZ_RSDW01000001.1"/>
</dbReference>
<gene>
    <name evidence="7" type="ORF">EDE15_4975</name>
</gene>
<dbReference type="AlphaFoldDB" id="A0A428MQY0"/>
<feature type="chain" id="PRO_5019012769" evidence="5">
    <location>
        <begin position="31"/>
        <end position="692"/>
    </location>
</feature>
<evidence type="ECO:0000313" key="8">
    <source>
        <dbReference type="Proteomes" id="UP000269669"/>
    </source>
</evidence>
<dbReference type="Gene3D" id="2.60.40.10">
    <property type="entry name" value="Immunoglobulins"/>
    <property type="match status" value="1"/>
</dbReference>
<dbReference type="GO" id="GO:0000272">
    <property type="term" value="P:polysaccharide catabolic process"/>
    <property type="evidence" value="ECO:0007669"/>
    <property type="project" value="UniProtKB-KW"/>
</dbReference>
<dbReference type="Proteomes" id="UP000269669">
    <property type="component" value="Unassembled WGS sequence"/>
</dbReference>
<dbReference type="InterPro" id="IPR013783">
    <property type="entry name" value="Ig-like_fold"/>
</dbReference>
<dbReference type="EMBL" id="RSDW01000001">
    <property type="protein sequence ID" value="RSL19312.1"/>
    <property type="molecule type" value="Genomic_DNA"/>
</dbReference>
<dbReference type="OrthoDB" id="127173at2"/>
<name>A0A428MQY0_9BACT</name>
<accession>A0A428MQY0</accession>
<comment type="caution">
    <text evidence="7">The sequence shown here is derived from an EMBL/GenBank/DDBJ whole genome shotgun (WGS) entry which is preliminary data.</text>
</comment>
<dbReference type="GO" id="GO:0005576">
    <property type="term" value="C:extracellular region"/>
    <property type="evidence" value="ECO:0007669"/>
    <property type="project" value="UniProtKB-SubCell"/>
</dbReference>
<dbReference type="PANTHER" id="PTHR31683">
    <property type="entry name" value="PECTATE LYASE 18-RELATED"/>
    <property type="match status" value="1"/>
</dbReference>
<keyword evidence="8" id="KW-1185">Reference proteome</keyword>
<feature type="signal peptide" evidence="5">
    <location>
        <begin position="1"/>
        <end position="30"/>
    </location>
</feature>
<organism evidence="7 8">
    <name type="scientific">Edaphobacter aggregans</name>
    <dbReference type="NCBI Taxonomy" id="570835"/>
    <lineage>
        <taxon>Bacteria</taxon>
        <taxon>Pseudomonadati</taxon>
        <taxon>Acidobacteriota</taxon>
        <taxon>Terriglobia</taxon>
        <taxon>Terriglobales</taxon>
        <taxon>Acidobacteriaceae</taxon>
        <taxon>Edaphobacter</taxon>
    </lineage>
</organism>
<reference evidence="7 8" key="1">
    <citation type="submission" date="2018-12" db="EMBL/GenBank/DDBJ databases">
        <title>Sequencing of bacterial isolates from soil warming experiment in Harvard Forest, Massachusetts, USA.</title>
        <authorList>
            <person name="Deangelis K."/>
        </authorList>
    </citation>
    <scope>NUCLEOTIDE SEQUENCE [LARGE SCALE GENOMIC DNA]</scope>
    <source>
        <strain evidence="7 8">EB153</strain>
    </source>
</reference>
<comment type="similarity">
    <text evidence="4">Belongs to the polysaccharide lyase 1 family.</text>
</comment>
<dbReference type="Pfam" id="PF00544">
    <property type="entry name" value="Pectate_lyase_4"/>
    <property type="match status" value="2"/>
</dbReference>
<dbReference type="SUPFAM" id="SSF51126">
    <property type="entry name" value="Pectin lyase-like"/>
    <property type="match status" value="1"/>
</dbReference>
<dbReference type="InterPro" id="IPR012334">
    <property type="entry name" value="Pectin_lyas_fold"/>
</dbReference>